<dbReference type="PROSITE" id="PS51257">
    <property type="entry name" value="PROKAR_LIPOPROTEIN"/>
    <property type="match status" value="1"/>
</dbReference>
<comment type="subcellular location">
    <subcellularLocation>
        <location evidence="1">Membrane</location>
        <topology evidence="1">Multi-pass membrane protein</topology>
    </subcellularLocation>
</comment>
<feature type="transmembrane region" description="Helical" evidence="6">
    <location>
        <begin position="193"/>
        <end position="214"/>
    </location>
</feature>
<evidence type="ECO:0000259" key="7">
    <source>
        <dbReference type="Pfam" id="PF00892"/>
    </source>
</evidence>
<feature type="transmembrane region" description="Helical" evidence="6">
    <location>
        <begin position="220"/>
        <end position="238"/>
    </location>
</feature>
<evidence type="ECO:0000256" key="4">
    <source>
        <dbReference type="ARBA" id="ARBA00022989"/>
    </source>
</evidence>
<dbReference type="SUPFAM" id="SSF103481">
    <property type="entry name" value="Multidrug resistance efflux transporter EmrE"/>
    <property type="match status" value="2"/>
</dbReference>
<feature type="transmembrane region" description="Helical" evidence="6">
    <location>
        <begin position="105"/>
        <end position="124"/>
    </location>
</feature>
<name>A0ABU5DTJ7_9PROT</name>
<evidence type="ECO:0000256" key="1">
    <source>
        <dbReference type="ARBA" id="ARBA00004141"/>
    </source>
</evidence>
<feature type="transmembrane region" description="Helical" evidence="6">
    <location>
        <begin position="161"/>
        <end position="181"/>
    </location>
</feature>
<dbReference type="RefSeq" id="WP_320498953.1">
    <property type="nucleotide sequence ID" value="NZ_JAXCLX010000001.1"/>
</dbReference>
<dbReference type="Proteomes" id="UP001271769">
    <property type="component" value="Unassembled WGS sequence"/>
</dbReference>
<keyword evidence="5 6" id="KW-0472">Membrane</keyword>
<dbReference type="InterPro" id="IPR037185">
    <property type="entry name" value="EmrE-like"/>
</dbReference>
<feature type="domain" description="EamA" evidence="7">
    <location>
        <begin position="18"/>
        <end position="147"/>
    </location>
</feature>
<feature type="transmembrane region" description="Helical" evidence="6">
    <location>
        <begin position="250"/>
        <end position="269"/>
    </location>
</feature>
<dbReference type="PANTHER" id="PTHR22911:SF6">
    <property type="entry name" value="SOLUTE CARRIER FAMILY 35 MEMBER G1"/>
    <property type="match status" value="1"/>
</dbReference>
<evidence type="ECO:0000256" key="2">
    <source>
        <dbReference type="ARBA" id="ARBA00009853"/>
    </source>
</evidence>
<feature type="transmembrane region" description="Helical" evidence="6">
    <location>
        <begin position="42"/>
        <end position="64"/>
    </location>
</feature>
<feature type="transmembrane region" description="Helical" evidence="6">
    <location>
        <begin position="76"/>
        <end position="99"/>
    </location>
</feature>
<dbReference type="InterPro" id="IPR000620">
    <property type="entry name" value="EamA_dom"/>
</dbReference>
<evidence type="ECO:0000313" key="8">
    <source>
        <dbReference type="EMBL" id="MDY0870656.1"/>
    </source>
</evidence>
<dbReference type="PANTHER" id="PTHR22911">
    <property type="entry name" value="ACYL-MALONYL CONDENSING ENZYME-RELATED"/>
    <property type="match status" value="1"/>
</dbReference>
<keyword evidence="9" id="KW-1185">Reference proteome</keyword>
<accession>A0ABU5DTJ7</accession>
<evidence type="ECO:0000256" key="5">
    <source>
        <dbReference type="ARBA" id="ARBA00023136"/>
    </source>
</evidence>
<organism evidence="8 9">
    <name type="scientific">Dongia rigui</name>
    <dbReference type="NCBI Taxonomy" id="940149"/>
    <lineage>
        <taxon>Bacteria</taxon>
        <taxon>Pseudomonadati</taxon>
        <taxon>Pseudomonadota</taxon>
        <taxon>Alphaproteobacteria</taxon>
        <taxon>Rhodospirillales</taxon>
        <taxon>Dongiaceae</taxon>
        <taxon>Dongia</taxon>
    </lineage>
</organism>
<comment type="caution">
    <text evidence="8">The sequence shown here is derived from an EMBL/GenBank/DDBJ whole genome shotgun (WGS) entry which is preliminary data.</text>
</comment>
<feature type="transmembrane region" description="Helical" evidence="6">
    <location>
        <begin position="136"/>
        <end position="155"/>
    </location>
</feature>
<feature type="transmembrane region" description="Helical" evidence="6">
    <location>
        <begin position="275"/>
        <end position="292"/>
    </location>
</feature>
<evidence type="ECO:0000313" key="9">
    <source>
        <dbReference type="Proteomes" id="UP001271769"/>
    </source>
</evidence>
<dbReference type="Pfam" id="PF00892">
    <property type="entry name" value="EamA"/>
    <property type="match status" value="2"/>
</dbReference>
<keyword evidence="3 6" id="KW-0812">Transmembrane</keyword>
<gene>
    <name evidence="8" type="ORF">SMD31_01930</name>
</gene>
<sequence>MTKSDHRRSGLPEHIQVAVLALAACVFFAGLSATVKHLSGELHGFVIVFWRNLFGFVFMIPWLWRHGFDRLKTGRIGAYLFRSSISVISMMCGFTALGYMPIANATSLSFTAPLFATILAVLLLKEKVRLRRWSATLIGFAGAMIVLQPGAHGGIGPGGIGVGEMLAIGGAFLTAMGTIIVKTLSRSESSQAIVTYMVLLSTPLAFIPAAFYWAWPSADAWPFVVALGFFGTSGHLCWTRAFAIADASAVVPYDYSRLIFTTGIGLILFGEQPDHWFWVGSAVIIGAGLYIAQREAVLRRRHATQAMATQASADSAQPGLATEIVPDRKES</sequence>
<comment type="similarity">
    <text evidence="2">Belongs to the drug/metabolite transporter (DMT) superfamily. 10 TMS drug/metabolite exporter (DME) (TC 2.A.7.3) family.</text>
</comment>
<evidence type="ECO:0000256" key="3">
    <source>
        <dbReference type="ARBA" id="ARBA00022692"/>
    </source>
</evidence>
<feature type="domain" description="EamA" evidence="7">
    <location>
        <begin position="163"/>
        <end position="287"/>
    </location>
</feature>
<dbReference type="EMBL" id="JAXCLX010000001">
    <property type="protein sequence ID" value="MDY0870656.1"/>
    <property type="molecule type" value="Genomic_DNA"/>
</dbReference>
<reference evidence="8 9" key="1">
    <citation type="journal article" date="2013" name="Antonie Van Leeuwenhoek">
        <title>Dongia rigui sp. nov., isolated from freshwater of a large wetland in Korea.</title>
        <authorList>
            <person name="Baik K.S."/>
            <person name="Hwang Y.M."/>
            <person name="Choi J.S."/>
            <person name="Kwon J."/>
            <person name="Seong C.N."/>
        </authorList>
    </citation>
    <scope>NUCLEOTIDE SEQUENCE [LARGE SCALE GENOMIC DNA]</scope>
    <source>
        <strain evidence="8 9">04SU4-P</strain>
    </source>
</reference>
<proteinExistence type="inferred from homology"/>
<keyword evidence="4 6" id="KW-1133">Transmembrane helix</keyword>
<protein>
    <submittedName>
        <fullName evidence="8">DMT family transporter</fullName>
    </submittedName>
</protein>
<evidence type="ECO:0000256" key="6">
    <source>
        <dbReference type="SAM" id="Phobius"/>
    </source>
</evidence>